<dbReference type="PANTHER" id="PTHR45228:SF5">
    <property type="entry name" value="CYCLIC DI-GMP PHOSPHODIESTERASE VC_1348-RELATED"/>
    <property type="match status" value="1"/>
</dbReference>
<feature type="domain" description="Response regulatory" evidence="2">
    <location>
        <begin position="9"/>
        <end position="125"/>
    </location>
</feature>
<gene>
    <name evidence="4" type="ordered locus">Taci_1373</name>
</gene>
<dbReference type="AlphaFoldDB" id="D1B6G3"/>
<dbReference type="EMBL" id="CP001818">
    <property type="protein sequence ID" value="ACZ19604.1"/>
    <property type="molecule type" value="Genomic_DNA"/>
</dbReference>
<name>D1B6G3_THEAS</name>
<dbReference type="eggNOG" id="COG3437">
    <property type="taxonomic scope" value="Bacteria"/>
</dbReference>
<dbReference type="EnsemblBacteria" id="ACZ19604">
    <property type="protein sequence ID" value="ACZ19604"/>
    <property type="gene ID" value="Taci_1373"/>
</dbReference>
<dbReference type="InterPro" id="IPR011006">
    <property type="entry name" value="CheY-like_superfamily"/>
</dbReference>
<dbReference type="Proteomes" id="UP000002030">
    <property type="component" value="Chromosome"/>
</dbReference>
<evidence type="ECO:0000259" key="2">
    <source>
        <dbReference type="PROSITE" id="PS50110"/>
    </source>
</evidence>
<dbReference type="HOGENOM" id="CLU_000445_92_10_0"/>
<organism evidence="4 5">
    <name type="scientific">Thermanaerovibrio acidaminovorans (strain ATCC 49978 / DSM 6589 / Su883)</name>
    <name type="common">Selenomonas acidaminovorans</name>
    <dbReference type="NCBI Taxonomy" id="525903"/>
    <lineage>
        <taxon>Bacteria</taxon>
        <taxon>Thermotogati</taxon>
        <taxon>Synergistota</taxon>
        <taxon>Synergistia</taxon>
        <taxon>Synergistales</taxon>
        <taxon>Synergistaceae</taxon>
        <taxon>Thermanaerovibrio</taxon>
    </lineage>
</organism>
<dbReference type="InterPro" id="IPR001789">
    <property type="entry name" value="Sig_transdc_resp-reg_receiver"/>
</dbReference>
<keyword evidence="5" id="KW-1185">Reference proteome</keyword>
<dbReference type="SMART" id="SM00448">
    <property type="entry name" value="REC"/>
    <property type="match status" value="1"/>
</dbReference>
<dbReference type="PANTHER" id="PTHR45228">
    <property type="entry name" value="CYCLIC DI-GMP PHOSPHODIESTERASE TM_0186-RELATED"/>
    <property type="match status" value="1"/>
</dbReference>
<dbReference type="GO" id="GO:0000160">
    <property type="term" value="P:phosphorelay signal transduction system"/>
    <property type="evidence" value="ECO:0007669"/>
    <property type="project" value="InterPro"/>
</dbReference>
<dbReference type="Gene3D" id="1.10.3210.10">
    <property type="entry name" value="Hypothetical protein af1432"/>
    <property type="match status" value="1"/>
</dbReference>
<dbReference type="RefSeq" id="WP_012870115.1">
    <property type="nucleotide sequence ID" value="NC_013522.1"/>
</dbReference>
<dbReference type="SUPFAM" id="SSF52172">
    <property type="entry name" value="CheY-like"/>
    <property type="match status" value="1"/>
</dbReference>
<feature type="modified residue" description="4-aspartylphosphate" evidence="1">
    <location>
        <position position="58"/>
    </location>
</feature>
<dbReference type="InterPro" id="IPR003607">
    <property type="entry name" value="HD/PDEase_dom"/>
</dbReference>
<dbReference type="SUPFAM" id="SSF109604">
    <property type="entry name" value="HD-domain/PDEase-like"/>
    <property type="match status" value="1"/>
</dbReference>
<keyword evidence="1" id="KW-0597">Phosphoprotein</keyword>
<evidence type="ECO:0000313" key="5">
    <source>
        <dbReference type="Proteomes" id="UP000002030"/>
    </source>
</evidence>
<dbReference type="Pfam" id="PF00072">
    <property type="entry name" value="Response_reg"/>
    <property type="match status" value="1"/>
</dbReference>
<dbReference type="OrthoDB" id="5162at2"/>
<sequence length="365" mass="41169">MIWIERPPTVMVVDDTPENLHVLRGLLESGGVKVRAFPNGPMALKAACQDPPDLIMLDVMMPQMNGFQVARRLREDERTRGIPILFVSALSDTGSKVRAFREGGVDYVTKPFQAEEVMARVRTHLELSMARRELQMHNRHLNDLVNEKVREISDSQMAIILAITRITEYRDSETGMHIERTGHLCKALAMEVARDLVSRVSDQFVENIFHAAPLHDIGKVAIPDQILLKPGKLTGEEFEIMKTHAVIGAEALKAARDRYPNNPFVNMGMEIARWHHERWDGRGYPDGLVGDQIPLSARIMSVVDVYDAIRSRRPYKPPFPHHRAVEMVLEGRGTQFDPMVVEAFVRASDAFQAIHLEMGDGEGEA</sequence>
<evidence type="ECO:0000313" key="4">
    <source>
        <dbReference type="EMBL" id="ACZ19604.1"/>
    </source>
</evidence>
<dbReference type="KEGG" id="tai:Taci_1373"/>
<dbReference type="CDD" id="cd00077">
    <property type="entry name" value="HDc"/>
    <property type="match status" value="1"/>
</dbReference>
<proteinExistence type="predicted"/>
<protein>
    <submittedName>
        <fullName evidence="4">Response regulator receiver modulated metal dependent phosphohydrolase</fullName>
    </submittedName>
</protein>
<evidence type="ECO:0000259" key="3">
    <source>
        <dbReference type="PROSITE" id="PS51832"/>
    </source>
</evidence>
<dbReference type="SMART" id="SM00471">
    <property type="entry name" value="HDc"/>
    <property type="match status" value="1"/>
</dbReference>
<accession>D1B6G3</accession>
<dbReference type="PROSITE" id="PS51832">
    <property type="entry name" value="HD_GYP"/>
    <property type="match status" value="1"/>
</dbReference>
<reference evidence="4 5" key="1">
    <citation type="journal article" date="2009" name="Stand. Genomic Sci.">
        <title>Complete genome sequence of Thermanaerovibrio acidaminovorans type strain (Su883).</title>
        <authorList>
            <person name="Chovatia M."/>
            <person name="Sikorski J."/>
            <person name="Schroder M."/>
            <person name="Lapidus A."/>
            <person name="Nolan M."/>
            <person name="Tice H."/>
            <person name="Glavina Del Rio T."/>
            <person name="Copeland A."/>
            <person name="Cheng J.F."/>
            <person name="Lucas S."/>
            <person name="Chen F."/>
            <person name="Bruce D."/>
            <person name="Goodwin L."/>
            <person name="Pitluck S."/>
            <person name="Ivanova N."/>
            <person name="Mavromatis K."/>
            <person name="Ovchinnikova G."/>
            <person name="Pati A."/>
            <person name="Chen A."/>
            <person name="Palaniappan K."/>
            <person name="Land M."/>
            <person name="Hauser L."/>
            <person name="Chang Y.J."/>
            <person name="Jeffries C.D."/>
            <person name="Chain P."/>
            <person name="Saunders E."/>
            <person name="Detter J.C."/>
            <person name="Brettin T."/>
            <person name="Rohde M."/>
            <person name="Goker M."/>
            <person name="Spring S."/>
            <person name="Bristow J."/>
            <person name="Markowitz V."/>
            <person name="Hugenholtz P."/>
            <person name="Kyrpides N.C."/>
            <person name="Klenk H.P."/>
            <person name="Eisen J.A."/>
        </authorList>
    </citation>
    <scope>NUCLEOTIDE SEQUENCE [LARGE SCALE GENOMIC DNA]</scope>
    <source>
        <strain evidence="5">ATCC 49978 / DSM 6589 / Su883</strain>
    </source>
</reference>
<dbReference type="Pfam" id="PF13487">
    <property type="entry name" value="HD_5"/>
    <property type="match status" value="1"/>
</dbReference>
<feature type="domain" description="HD-GYP" evidence="3">
    <location>
        <begin position="152"/>
        <end position="360"/>
    </location>
</feature>
<dbReference type="PROSITE" id="PS50110">
    <property type="entry name" value="RESPONSE_REGULATORY"/>
    <property type="match status" value="1"/>
</dbReference>
<dbReference type="InterPro" id="IPR037522">
    <property type="entry name" value="HD_GYP_dom"/>
</dbReference>
<evidence type="ECO:0000256" key="1">
    <source>
        <dbReference type="PROSITE-ProRule" id="PRU00169"/>
    </source>
</evidence>
<dbReference type="STRING" id="525903.Taci_1373"/>
<dbReference type="Gene3D" id="3.40.50.2300">
    <property type="match status" value="1"/>
</dbReference>
<dbReference type="InterPro" id="IPR052020">
    <property type="entry name" value="Cyclic_di-GMP/3'3'-cGAMP_PDE"/>
</dbReference>
<dbReference type="CDD" id="cd19920">
    <property type="entry name" value="REC_PA4781-like"/>
    <property type="match status" value="1"/>
</dbReference>